<protein>
    <submittedName>
        <fullName evidence="10">Radical SAM protein</fullName>
    </submittedName>
</protein>
<comment type="similarity">
    <text evidence="2">Belongs to the organic radical-activating enzymes family.</text>
</comment>
<name>A0A926DQ33_9FIRM</name>
<organism evidence="10 11">
    <name type="scientific">Congzhengia minquanensis</name>
    <dbReference type="NCBI Taxonomy" id="2763657"/>
    <lineage>
        <taxon>Bacteria</taxon>
        <taxon>Bacillati</taxon>
        <taxon>Bacillota</taxon>
        <taxon>Clostridia</taxon>
        <taxon>Eubacteriales</taxon>
        <taxon>Oscillospiraceae</taxon>
        <taxon>Congzhengia</taxon>
    </lineage>
</organism>
<dbReference type="Pfam" id="PF04055">
    <property type="entry name" value="Radical_SAM"/>
    <property type="match status" value="1"/>
</dbReference>
<keyword evidence="7" id="KW-0408">Iron</keyword>
<dbReference type="SFLD" id="SFLDG01066">
    <property type="entry name" value="organic_radical-activating_enz"/>
    <property type="match status" value="1"/>
</dbReference>
<dbReference type="GO" id="GO:0016491">
    <property type="term" value="F:oxidoreductase activity"/>
    <property type="evidence" value="ECO:0007669"/>
    <property type="project" value="UniProtKB-KW"/>
</dbReference>
<dbReference type="SFLD" id="SFLDS00029">
    <property type="entry name" value="Radical_SAM"/>
    <property type="match status" value="1"/>
</dbReference>
<comment type="cofactor">
    <cofactor evidence="1">
        <name>[4Fe-4S] cluster</name>
        <dbReference type="ChEBI" id="CHEBI:49883"/>
    </cofactor>
</comment>
<evidence type="ECO:0000256" key="6">
    <source>
        <dbReference type="ARBA" id="ARBA00023002"/>
    </source>
</evidence>
<dbReference type="InterPro" id="IPR007197">
    <property type="entry name" value="rSAM"/>
</dbReference>
<dbReference type="SFLD" id="SFLDG01118">
    <property type="entry name" value="activating_enzymes__group_2"/>
    <property type="match status" value="1"/>
</dbReference>
<accession>A0A926DQ33</accession>
<evidence type="ECO:0000259" key="9">
    <source>
        <dbReference type="PROSITE" id="PS51918"/>
    </source>
</evidence>
<evidence type="ECO:0000256" key="1">
    <source>
        <dbReference type="ARBA" id="ARBA00001966"/>
    </source>
</evidence>
<keyword evidence="11" id="KW-1185">Reference proteome</keyword>
<evidence type="ECO:0000313" key="10">
    <source>
        <dbReference type="EMBL" id="MBC8541752.1"/>
    </source>
</evidence>
<dbReference type="PROSITE" id="PS51918">
    <property type="entry name" value="RADICAL_SAM"/>
    <property type="match status" value="1"/>
</dbReference>
<evidence type="ECO:0000256" key="8">
    <source>
        <dbReference type="ARBA" id="ARBA00023014"/>
    </source>
</evidence>
<evidence type="ECO:0000256" key="4">
    <source>
        <dbReference type="ARBA" id="ARBA00022691"/>
    </source>
</evidence>
<keyword evidence="8" id="KW-0411">Iron-sulfur</keyword>
<comment type="caution">
    <text evidence="10">The sequence shown here is derived from an EMBL/GenBank/DDBJ whole genome shotgun (WGS) entry which is preliminary data.</text>
</comment>
<evidence type="ECO:0000256" key="3">
    <source>
        <dbReference type="ARBA" id="ARBA00022485"/>
    </source>
</evidence>
<dbReference type="InterPro" id="IPR058240">
    <property type="entry name" value="rSAM_sf"/>
</dbReference>
<keyword evidence="5" id="KW-0479">Metal-binding</keyword>
<dbReference type="EMBL" id="JACRSU010000005">
    <property type="protein sequence ID" value="MBC8541752.1"/>
    <property type="molecule type" value="Genomic_DNA"/>
</dbReference>
<keyword evidence="6" id="KW-0560">Oxidoreductase</keyword>
<dbReference type="InterPro" id="IPR012839">
    <property type="entry name" value="Organic_radical_activase"/>
</dbReference>
<dbReference type="InterPro" id="IPR013785">
    <property type="entry name" value="Aldolase_TIM"/>
</dbReference>
<dbReference type="SUPFAM" id="SSF54862">
    <property type="entry name" value="4Fe-4S ferredoxins"/>
    <property type="match status" value="1"/>
</dbReference>
<dbReference type="PIRSF" id="PIRSF000371">
    <property type="entry name" value="PFL_act_enz"/>
    <property type="match status" value="1"/>
</dbReference>
<evidence type="ECO:0000256" key="5">
    <source>
        <dbReference type="ARBA" id="ARBA00022723"/>
    </source>
</evidence>
<dbReference type="InterPro" id="IPR034457">
    <property type="entry name" value="Organic_radical-activating"/>
</dbReference>
<dbReference type="InterPro" id="IPR001989">
    <property type="entry name" value="Radical_activat_CS"/>
</dbReference>
<keyword evidence="3" id="KW-0004">4Fe-4S</keyword>
<dbReference type="AlphaFoldDB" id="A0A926DQ33"/>
<evidence type="ECO:0000256" key="2">
    <source>
        <dbReference type="ARBA" id="ARBA00009777"/>
    </source>
</evidence>
<evidence type="ECO:0000256" key="7">
    <source>
        <dbReference type="ARBA" id="ARBA00023004"/>
    </source>
</evidence>
<evidence type="ECO:0000313" key="11">
    <source>
        <dbReference type="Proteomes" id="UP000611762"/>
    </source>
</evidence>
<gene>
    <name evidence="10" type="ORF">H8698_12260</name>
</gene>
<dbReference type="PANTHER" id="PTHR30352">
    <property type="entry name" value="PYRUVATE FORMATE-LYASE-ACTIVATING ENZYME"/>
    <property type="match status" value="1"/>
</dbReference>
<dbReference type="Proteomes" id="UP000611762">
    <property type="component" value="Unassembled WGS sequence"/>
</dbReference>
<dbReference type="PANTHER" id="PTHR30352:SF4">
    <property type="entry name" value="PYRUVATE FORMATE-LYASE 2-ACTIVATING ENZYME"/>
    <property type="match status" value="1"/>
</dbReference>
<keyword evidence="4" id="KW-0949">S-adenosyl-L-methionine</keyword>
<proteinExistence type="inferred from homology"/>
<sequence length="279" mass="31636">MKGVISGIKRMEIHDGDGLRTTVFFKGCPLKCIWCHNPESISFNKQIAFFENKCMNCGLCNHVKSEITAKYCPTQAIMVFGQEYEVDELVYELMKEKEFYKNSGGGVTLSGGECLAQSDFATALSRELFQNGISVNIDTCGYVNNEVLKRIIPYTDKFLYDIKAIDNNVHKKCTTQDNYIILENLKFLCENNCKIEVRYPFVKGYNDKESDKIGSFLKDLKGIIKVKVLQYHHFSGSRYKALNMVNTLPVAETLYQDVQLAVNILKSYGLNAINGIDES</sequence>
<feature type="domain" description="Radical SAM core" evidence="9">
    <location>
        <begin position="14"/>
        <end position="271"/>
    </location>
</feature>
<dbReference type="PROSITE" id="PS01087">
    <property type="entry name" value="RADICAL_ACTIVATING"/>
    <property type="match status" value="1"/>
</dbReference>
<dbReference type="GO" id="GO:0051539">
    <property type="term" value="F:4 iron, 4 sulfur cluster binding"/>
    <property type="evidence" value="ECO:0007669"/>
    <property type="project" value="UniProtKB-KW"/>
</dbReference>
<dbReference type="GO" id="GO:0046872">
    <property type="term" value="F:metal ion binding"/>
    <property type="evidence" value="ECO:0007669"/>
    <property type="project" value="UniProtKB-KW"/>
</dbReference>
<dbReference type="RefSeq" id="WP_249313752.1">
    <property type="nucleotide sequence ID" value="NZ_JACRSU010000005.1"/>
</dbReference>
<dbReference type="SUPFAM" id="SSF102114">
    <property type="entry name" value="Radical SAM enzymes"/>
    <property type="match status" value="1"/>
</dbReference>
<dbReference type="InterPro" id="IPR040074">
    <property type="entry name" value="BssD/PflA/YjjW"/>
</dbReference>
<reference evidence="10" key="1">
    <citation type="submission" date="2020-08" db="EMBL/GenBank/DDBJ databases">
        <title>Genome public.</title>
        <authorList>
            <person name="Liu C."/>
            <person name="Sun Q."/>
        </authorList>
    </citation>
    <scope>NUCLEOTIDE SEQUENCE</scope>
    <source>
        <strain evidence="10">H8</strain>
    </source>
</reference>
<dbReference type="Gene3D" id="3.20.20.70">
    <property type="entry name" value="Aldolase class I"/>
    <property type="match status" value="1"/>
</dbReference>